<gene>
    <name evidence="2" type="ORF">DIU77_17310</name>
</gene>
<reference evidence="2" key="1">
    <citation type="submission" date="2018-05" db="EMBL/GenBank/DDBJ databases">
        <authorList>
            <person name="Lanie J.A."/>
            <person name="Ng W.-L."/>
            <person name="Kazmierczak K.M."/>
            <person name="Andrzejewski T.M."/>
            <person name="Davidsen T.M."/>
            <person name="Wayne K.J."/>
            <person name="Tettelin H."/>
            <person name="Glass J.I."/>
            <person name="Rusch D."/>
            <person name="Podicherti R."/>
            <person name="Tsui H.-C.T."/>
            <person name="Winkler M.E."/>
        </authorList>
    </citation>
    <scope>NUCLEOTIDE SEQUENCE</scope>
    <source>
        <strain evidence="2">ZC4RG45</strain>
    </source>
</reference>
<comment type="caution">
    <text evidence="2">The sequence shown here is derived from an EMBL/GenBank/DDBJ whole genome shotgun (WGS) entry which is preliminary data.</text>
</comment>
<proteinExistence type="predicted"/>
<dbReference type="EMBL" id="QGUI01000806">
    <property type="protein sequence ID" value="PZM90931.1"/>
    <property type="molecule type" value="Genomic_DNA"/>
</dbReference>
<protein>
    <submittedName>
        <fullName evidence="2">Phosphatidylethanolamine-binding protein</fullName>
    </submittedName>
</protein>
<evidence type="ECO:0000313" key="2">
    <source>
        <dbReference type="EMBL" id="PZM90931.1"/>
    </source>
</evidence>
<dbReference type="AlphaFoldDB" id="A0A2W4IWN7"/>
<evidence type="ECO:0000256" key="1">
    <source>
        <dbReference type="SAM" id="MobiDB-lite"/>
    </source>
</evidence>
<accession>A0A2W4IWN7</accession>
<name>A0A2W4IWN7_9PSEU</name>
<sequence length="69" mass="7759">MPGPRPGSHDYDMQRARIRKRIEDSGQAADEYANELANKILQEDRDQEGILRTERGLGPKGERGPGEPK</sequence>
<feature type="region of interest" description="Disordered" evidence="1">
    <location>
        <begin position="39"/>
        <end position="69"/>
    </location>
</feature>
<feature type="compositionally biased region" description="Basic and acidic residues" evidence="1">
    <location>
        <begin position="41"/>
        <end position="69"/>
    </location>
</feature>
<organism evidence="2">
    <name type="scientific">Thermocrispum agreste</name>
    <dbReference type="NCBI Taxonomy" id="37925"/>
    <lineage>
        <taxon>Bacteria</taxon>
        <taxon>Bacillati</taxon>
        <taxon>Actinomycetota</taxon>
        <taxon>Actinomycetes</taxon>
        <taxon>Pseudonocardiales</taxon>
        <taxon>Pseudonocardiaceae</taxon>
        <taxon>Thermocrispum</taxon>
    </lineage>
</organism>